<evidence type="ECO:0000313" key="4">
    <source>
        <dbReference type="Ensembl" id="ENSCMUP00000005435.2"/>
    </source>
</evidence>
<evidence type="ECO:0000313" key="5">
    <source>
        <dbReference type="Proteomes" id="UP000694553"/>
    </source>
</evidence>
<evidence type="ECO:0000259" key="2">
    <source>
        <dbReference type="Pfam" id="PF04434"/>
    </source>
</evidence>
<protein>
    <submittedName>
        <fullName evidence="4">Uncharacterized protein</fullName>
    </submittedName>
</protein>
<dbReference type="InterPro" id="IPR052579">
    <property type="entry name" value="Zinc_finger_SWIM"/>
</dbReference>
<dbReference type="Pfam" id="PF04434">
    <property type="entry name" value="SWIM"/>
    <property type="match status" value="1"/>
</dbReference>
<reference evidence="4" key="3">
    <citation type="submission" date="2025-09" db="UniProtKB">
        <authorList>
            <consortium name="Ensembl"/>
        </authorList>
    </citation>
    <scope>IDENTIFICATION</scope>
</reference>
<sequence>SGTPKVVPWRARTHTGSWDTGGWCALLQARLPHSLKHQRRAPQPQCSSGCGHTEGRCRRPRPGAMHSGRCGRRPSAPVPPRRAVPSAVCRCTSAVAGGGGARQGPGRAAMSPPVAAARSGPALPAQAALVRAFPVAAVQLSAFPVCQWLQQLCLELHTECLAVTAARKATGAGTESHRQELLAVLRDLITPDLLPQLHLHWLLEDGIWATHREGSCGESSDCFMELEVVIQGFSQIFSAGLSLDSCITTVAQHYKDSLRPFSVSIRQSLSDICTEAAARLCLTELAVVQKSMQLIGTGYSVQILEDACPVGIFQEGPSSYTCYFNQTFQLPCWHILAVLLNSNRKPLQREMLSRAWERGCDHQRSWSKSLDISLVVSFLTAEISQLPATVVRSLSTGLCGSWLTAGSGPTLS</sequence>
<reference evidence="4" key="2">
    <citation type="submission" date="2025-08" db="UniProtKB">
        <authorList>
            <consortium name="Ensembl"/>
        </authorList>
    </citation>
    <scope>IDENTIFICATION</scope>
</reference>
<proteinExistence type="predicted"/>
<evidence type="ECO:0000259" key="3">
    <source>
        <dbReference type="Pfam" id="PF21600"/>
    </source>
</evidence>
<dbReference type="Ensembl" id="ENSCMUT00000005860.2">
    <property type="protein sequence ID" value="ENSCMUP00000005435.2"/>
    <property type="gene ID" value="ENSCMUG00000003637.2"/>
</dbReference>
<dbReference type="AlphaFoldDB" id="A0A8C3GTX0"/>
<dbReference type="InterPro" id="IPR007527">
    <property type="entry name" value="Znf_SWIM"/>
</dbReference>
<keyword evidence="5" id="KW-1185">Reference proteome</keyword>
<dbReference type="PANTHER" id="PTHR31569">
    <property type="entry name" value="SWIM-TYPE DOMAIN-CONTAINING PROTEIN"/>
    <property type="match status" value="1"/>
</dbReference>
<accession>A0A8U7NBP0</accession>
<dbReference type="InterPro" id="IPR048326">
    <property type="entry name" value="ZSWIM1-3_helical"/>
</dbReference>
<dbReference type="PANTHER" id="PTHR31569:SF0">
    <property type="entry name" value="ZINC FINGER SWIM DOMAIN-CONTAINING PROTEIN 1"/>
    <property type="match status" value="1"/>
</dbReference>
<name>A0A8C3GTX0_CORMO</name>
<feature type="domain" description="SWIM-type" evidence="2">
    <location>
        <begin position="321"/>
        <end position="341"/>
    </location>
</feature>
<reference evidence="5" key="1">
    <citation type="submission" date="2019-10" db="EMBL/GenBank/DDBJ databases">
        <title>Corvus moneduloides (New Caledonian crow) genome, bCorMon1, primary haplotype.</title>
        <authorList>
            <person name="Rutz C."/>
            <person name="Fungtammasan C."/>
            <person name="Mountcastle J."/>
            <person name="Formenti G."/>
            <person name="Chow W."/>
            <person name="Howe K."/>
            <person name="Steele M.P."/>
            <person name="Fernandes J."/>
            <person name="Gilbert M.T.P."/>
            <person name="Fedrigo O."/>
            <person name="Jarvis E.D."/>
            <person name="Gemmell N."/>
        </authorList>
    </citation>
    <scope>NUCLEOTIDE SEQUENCE [LARGE SCALE GENOMIC DNA]</scope>
</reference>
<accession>A0A8C3GTX0</accession>
<dbReference type="GO" id="GO:0008270">
    <property type="term" value="F:zinc ion binding"/>
    <property type="evidence" value="ECO:0007669"/>
    <property type="project" value="InterPro"/>
</dbReference>
<feature type="region of interest" description="Disordered" evidence="1">
    <location>
        <begin position="37"/>
        <end position="81"/>
    </location>
</feature>
<dbReference type="Proteomes" id="UP000694553">
    <property type="component" value="Unassembled WGS sequence"/>
</dbReference>
<dbReference type="Pfam" id="PF21600">
    <property type="entry name" value="ZSWIM1-3_helical"/>
    <property type="match status" value="1"/>
</dbReference>
<organism evidence="4 5">
    <name type="scientific">Corvus moneduloides</name>
    <name type="common">New Caledonian crow</name>
    <dbReference type="NCBI Taxonomy" id="1196302"/>
    <lineage>
        <taxon>Eukaryota</taxon>
        <taxon>Metazoa</taxon>
        <taxon>Chordata</taxon>
        <taxon>Craniata</taxon>
        <taxon>Vertebrata</taxon>
        <taxon>Euteleostomi</taxon>
        <taxon>Archelosauria</taxon>
        <taxon>Archosauria</taxon>
        <taxon>Dinosauria</taxon>
        <taxon>Saurischia</taxon>
        <taxon>Theropoda</taxon>
        <taxon>Coelurosauria</taxon>
        <taxon>Aves</taxon>
        <taxon>Neognathae</taxon>
        <taxon>Neoaves</taxon>
        <taxon>Telluraves</taxon>
        <taxon>Australaves</taxon>
        <taxon>Passeriformes</taxon>
        <taxon>Corvoidea</taxon>
        <taxon>Corvidae</taxon>
        <taxon>Corvus</taxon>
    </lineage>
</organism>
<feature type="domain" description="ZSWIM1/3 helical" evidence="3">
    <location>
        <begin position="149"/>
        <end position="256"/>
    </location>
</feature>
<evidence type="ECO:0000256" key="1">
    <source>
        <dbReference type="SAM" id="MobiDB-lite"/>
    </source>
</evidence>